<proteinExistence type="predicted"/>
<feature type="compositionally biased region" description="Basic and acidic residues" evidence="1">
    <location>
        <begin position="1"/>
        <end position="10"/>
    </location>
</feature>
<evidence type="ECO:0000313" key="3">
    <source>
        <dbReference type="Proteomes" id="UP000386466"/>
    </source>
</evidence>
<protein>
    <submittedName>
        <fullName evidence="2">Uncharacterized protein</fullName>
    </submittedName>
</protein>
<reference evidence="2 3" key="1">
    <citation type="submission" date="2019-01" db="EMBL/GenBank/DDBJ databases">
        <authorList>
            <person name="Alioto T."/>
            <person name="Alioto T."/>
        </authorList>
    </citation>
    <scope>NUCLEOTIDE SEQUENCE [LARGE SCALE GENOMIC DNA]</scope>
</reference>
<dbReference type="EMBL" id="CAAGRJ010016371">
    <property type="protein sequence ID" value="VFV32063.1"/>
    <property type="molecule type" value="Genomic_DNA"/>
</dbReference>
<feature type="region of interest" description="Disordered" evidence="1">
    <location>
        <begin position="56"/>
        <end position="110"/>
    </location>
</feature>
<organism evidence="2 3">
    <name type="scientific">Lynx pardinus</name>
    <name type="common">Iberian lynx</name>
    <name type="synonym">Felis pardina</name>
    <dbReference type="NCBI Taxonomy" id="191816"/>
    <lineage>
        <taxon>Eukaryota</taxon>
        <taxon>Metazoa</taxon>
        <taxon>Chordata</taxon>
        <taxon>Craniata</taxon>
        <taxon>Vertebrata</taxon>
        <taxon>Euteleostomi</taxon>
        <taxon>Mammalia</taxon>
        <taxon>Eutheria</taxon>
        <taxon>Laurasiatheria</taxon>
        <taxon>Carnivora</taxon>
        <taxon>Feliformia</taxon>
        <taxon>Felidae</taxon>
        <taxon>Felinae</taxon>
        <taxon>Lynx</taxon>
    </lineage>
</organism>
<dbReference type="AlphaFoldDB" id="A0A485NIB7"/>
<evidence type="ECO:0000256" key="1">
    <source>
        <dbReference type="SAM" id="MobiDB-lite"/>
    </source>
</evidence>
<dbReference type="Proteomes" id="UP000386466">
    <property type="component" value="Unassembled WGS sequence"/>
</dbReference>
<evidence type="ECO:0000313" key="2">
    <source>
        <dbReference type="EMBL" id="VFV32063.1"/>
    </source>
</evidence>
<feature type="region of interest" description="Disordered" evidence="1">
    <location>
        <begin position="1"/>
        <end position="25"/>
    </location>
</feature>
<accession>A0A485NIB7</accession>
<gene>
    <name evidence="2" type="ORF">LYPA_23C017755</name>
</gene>
<keyword evidence="3" id="KW-1185">Reference proteome</keyword>
<sequence length="134" mass="14468">MATAARRDPAEVVGVEETTRRSISVGVPQSSIDRYNDSSYTAQYMDLNCNVTCRSSGAAGLRGGDVREKESEEPLSPPHRGGSEARRHRPGRPARGPARSPPRPQARMAAATLRDPAQVQAVGSVPSQQWTLFL</sequence>
<name>A0A485NIB7_LYNPA</name>